<name>A0AB34K229_PRYPA</name>
<dbReference type="AlphaFoldDB" id="A0AB34K229"/>
<dbReference type="Proteomes" id="UP001515480">
    <property type="component" value="Unassembled WGS sequence"/>
</dbReference>
<gene>
    <name evidence="1" type="ORF">AB1Y20_011503</name>
    <name evidence="2" type="ORF">AB1Y20_015641</name>
</gene>
<organism evidence="2 3">
    <name type="scientific">Prymnesium parvum</name>
    <name type="common">Toxic golden alga</name>
    <dbReference type="NCBI Taxonomy" id="97485"/>
    <lineage>
        <taxon>Eukaryota</taxon>
        <taxon>Haptista</taxon>
        <taxon>Haptophyta</taxon>
        <taxon>Prymnesiophyceae</taxon>
        <taxon>Prymnesiales</taxon>
        <taxon>Prymnesiaceae</taxon>
        <taxon>Prymnesium</taxon>
    </lineage>
</organism>
<accession>A0AB34K229</accession>
<proteinExistence type="predicted"/>
<dbReference type="EMBL" id="JBGBPQ010000003">
    <property type="protein sequence ID" value="KAL1526951.1"/>
    <property type="molecule type" value="Genomic_DNA"/>
</dbReference>
<evidence type="ECO:0000313" key="1">
    <source>
        <dbReference type="EMBL" id="KAL1499295.1"/>
    </source>
</evidence>
<reference evidence="2 3" key="1">
    <citation type="journal article" date="2024" name="Science">
        <title>Giant polyketide synthase enzymes in the biosynthesis of giant marine polyether toxins.</title>
        <authorList>
            <person name="Fallon T.R."/>
            <person name="Shende V.V."/>
            <person name="Wierzbicki I.H."/>
            <person name="Pendleton A.L."/>
            <person name="Watervoot N.F."/>
            <person name="Auber R.P."/>
            <person name="Gonzalez D.J."/>
            <person name="Wisecaver J.H."/>
            <person name="Moore B.S."/>
        </authorList>
    </citation>
    <scope>NUCLEOTIDE SEQUENCE [LARGE SCALE GENOMIC DNA]</scope>
    <source>
        <strain evidence="2 3">12B1</strain>
    </source>
</reference>
<keyword evidence="3" id="KW-1185">Reference proteome</keyword>
<evidence type="ECO:0000313" key="3">
    <source>
        <dbReference type="Proteomes" id="UP001515480"/>
    </source>
</evidence>
<dbReference type="EMBL" id="JBGBPQ010000025">
    <property type="protein sequence ID" value="KAL1499295.1"/>
    <property type="molecule type" value="Genomic_DNA"/>
</dbReference>
<sequence length="162" mass="18147">MRESSRKYQSRHGVHLGQLFTIQPHGSMFLNDPSPICDLLNVGLLYAANQHKLTMAINIAHECESMLYISPKRGNPINPELIPLHSFGENASIRYDGSTSCTIGVTLYLSVILPPVAGGCLHIVLPHPLAFDFVAINRVINYWSSIAQYKPSPPTFWWRHLP</sequence>
<comment type="caution">
    <text evidence="2">The sequence shown here is derived from an EMBL/GenBank/DDBJ whole genome shotgun (WGS) entry which is preliminary data.</text>
</comment>
<evidence type="ECO:0000313" key="2">
    <source>
        <dbReference type="EMBL" id="KAL1526951.1"/>
    </source>
</evidence>
<protein>
    <submittedName>
        <fullName evidence="2">Uncharacterized protein</fullName>
    </submittedName>
</protein>